<proteinExistence type="predicted"/>
<feature type="transmembrane region" description="Helical" evidence="2">
    <location>
        <begin position="61"/>
        <end position="82"/>
    </location>
</feature>
<feature type="compositionally biased region" description="Low complexity" evidence="1">
    <location>
        <begin position="114"/>
        <end position="123"/>
    </location>
</feature>
<keyword evidence="2" id="KW-0812">Transmembrane</keyword>
<evidence type="ECO:0000313" key="4">
    <source>
        <dbReference type="Proteomes" id="UP000198670"/>
    </source>
</evidence>
<sequence>MTTNPMKEKLPLNEQDIKKLWKHLLPTVLFPFVAAGMFYAFFSFLGNDADTGFLQDGVSRYILVGFSVLFFGVVAYMIWSYAIDLRRGFKYRIGGKITDKKLNVRTSTTHPSHGKTGSVSSSGSTSRHYYVAIDGVQYSIEQEHYGKLKVGAAITMEKAPKSHVTLFLEVGNANELPPEKSTEADDEKRKFLSSTPRKVYFTQDDFEALKRGFWGKAKFRLIVISAMAFFIVPFMVGDMQIMLVFLFPLMLIAVYQFWKFNKEWRLYYRNKQYAYKEGIFAIVQDKSKYSHNGKRSNNVETSAGTIKVNDQLYGKLNVGDQIILYKPANGNLVLSVTNAGNEEIYVA</sequence>
<gene>
    <name evidence="3" type="ORF">SAMN05444682_107240</name>
</gene>
<evidence type="ECO:0000313" key="3">
    <source>
        <dbReference type="EMBL" id="SFJ09974.1"/>
    </source>
</evidence>
<dbReference type="STRING" id="1477437.SAMN05444682_107240"/>
<accession>A0A1I3NKV7</accession>
<keyword evidence="2" id="KW-1133">Transmembrane helix</keyword>
<feature type="transmembrane region" description="Helical" evidence="2">
    <location>
        <begin position="241"/>
        <end position="258"/>
    </location>
</feature>
<evidence type="ECO:0000256" key="2">
    <source>
        <dbReference type="SAM" id="Phobius"/>
    </source>
</evidence>
<name>A0A1I3NKV7_9SPHI</name>
<evidence type="ECO:0000256" key="1">
    <source>
        <dbReference type="SAM" id="MobiDB-lite"/>
    </source>
</evidence>
<reference evidence="3 4" key="1">
    <citation type="submission" date="2016-10" db="EMBL/GenBank/DDBJ databases">
        <authorList>
            <person name="de Groot N.N."/>
        </authorList>
    </citation>
    <scope>NUCLEOTIDE SEQUENCE [LARGE SCALE GENOMIC DNA]</scope>
    <source>
        <strain evidence="3 4">RK1</strain>
    </source>
</reference>
<protein>
    <submittedName>
        <fullName evidence="3">Uncharacterized protein</fullName>
    </submittedName>
</protein>
<dbReference type="EMBL" id="FOQO01000007">
    <property type="protein sequence ID" value="SFJ09974.1"/>
    <property type="molecule type" value="Genomic_DNA"/>
</dbReference>
<dbReference type="AlphaFoldDB" id="A0A1I3NKV7"/>
<feature type="transmembrane region" description="Helical" evidence="2">
    <location>
        <begin position="20"/>
        <end position="41"/>
    </location>
</feature>
<keyword evidence="4" id="KW-1185">Reference proteome</keyword>
<feature type="transmembrane region" description="Helical" evidence="2">
    <location>
        <begin position="219"/>
        <end position="235"/>
    </location>
</feature>
<organism evidence="3 4">
    <name type="scientific">Parapedobacter indicus</name>
    <dbReference type="NCBI Taxonomy" id="1477437"/>
    <lineage>
        <taxon>Bacteria</taxon>
        <taxon>Pseudomonadati</taxon>
        <taxon>Bacteroidota</taxon>
        <taxon>Sphingobacteriia</taxon>
        <taxon>Sphingobacteriales</taxon>
        <taxon>Sphingobacteriaceae</taxon>
        <taxon>Parapedobacter</taxon>
    </lineage>
</organism>
<dbReference type="Proteomes" id="UP000198670">
    <property type="component" value="Unassembled WGS sequence"/>
</dbReference>
<keyword evidence="2" id="KW-0472">Membrane</keyword>
<feature type="region of interest" description="Disordered" evidence="1">
    <location>
        <begin position="104"/>
        <end position="123"/>
    </location>
</feature>